<dbReference type="PANTHER" id="PTHR13696">
    <property type="entry name" value="P-LOOP CONTAINING NUCLEOSIDE TRIPHOSPHATE HYDROLASE"/>
    <property type="match status" value="1"/>
</dbReference>
<dbReference type="InterPro" id="IPR027417">
    <property type="entry name" value="P-loop_NTPase"/>
</dbReference>
<dbReference type="InterPro" id="IPR050678">
    <property type="entry name" value="DNA_Partitioning_ATPase"/>
</dbReference>
<evidence type="ECO:0000259" key="1">
    <source>
        <dbReference type="Pfam" id="PF13614"/>
    </source>
</evidence>
<protein>
    <recommendedName>
        <fullName evidence="1">AAA domain-containing protein</fullName>
    </recommendedName>
</protein>
<dbReference type="Gene3D" id="3.40.50.300">
    <property type="entry name" value="P-loop containing nucleotide triphosphate hydrolases"/>
    <property type="match status" value="1"/>
</dbReference>
<dbReference type="SUPFAM" id="SSF52540">
    <property type="entry name" value="P-loop containing nucleoside triphosphate hydrolases"/>
    <property type="match status" value="1"/>
</dbReference>
<sequence length="272" mass="30349">MVAEAIVFLDEKGGVAKTTTTKLISQDLNSRDYKVCAIDMDGQCNFTMASGIPIDTEKNIYTVLRKESDAIDSIVSTDSGDILPGSPMMKNWEAESAGLKDSMIRLGNRLEPINEYYDFMLFDTPPFLGTSTSSTLLANKKIFVVIPTTPNDFGVMGVIDTIEDIEAIKDSYGIFGVDIQIAGIVITQVNRGSSLSRKSIKQKEAREAVKRIEEIAEKHGTRVFDQYLYVNQQYIDFVAKRENVFTSTKYDVPKKEIRRVTDELLEVIGKGK</sequence>
<name>H2D777_STRSL</name>
<proteinExistence type="predicted"/>
<evidence type="ECO:0000313" key="2">
    <source>
        <dbReference type="EMBL" id="AEX55183.1"/>
    </source>
</evidence>
<dbReference type="Pfam" id="PF13614">
    <property type="entry name" value="AAA_31"/>
    <property type="match status" value="1"/>
</dbReference>
<reference evidence="2" key="1">
    <citation type="journal article" date="2012" name="Appl. Environ. Microbiol.">
        <title>Salivaricin D, a Novel Intrinsically Trypsin-Resistant Lantibiotic from Streptococcus salivarius 5M6c Isolated from a Healthy Infant.</title>
        <authorList>
            <person name="Birri D.J."/>
            <person name="Brede D.A."/>
            <person name="Nes I.F."/>
        </authorList>
    </citation>
    <scope>NUCLEOTIDE SEQUENCE</scope>
    <source>
        <strain evidence="2">5M6c</strain>
    </source>
</reference>
<accession>H2D777</accession>
<feature type="domain" description="AAA" evidence="1">
    <location>
        <begin position="4"/>
        <end position="171"/>
    </location>
</feature>
<dbReference type="AlphaFoldDB" id="H2D777"/>
<dbReference type="EMBL" id="JN564797">
    <property type="protein sequence ID" value="AEX55183.1"/>
    <property type="molecule type" value="Genomic_DNA"/>
</dbReference>
<dbReference type="InterPro" id="IPR025669">
    <property type="entry name" value="AAA_dom"/>
</dbReference>
<dbReference type="CDD" id="cd02042">
    <property type="entry name" value="ParAB_family"/>
    <property type="match status" value="1"/>
</dbReference>
<organism evidence="2">
    <name type="scientific">Streptococcus salivarius</name>
    <dbReference type="NCBI Taxonomy" id="1304"/>
    <lineage>
        <taxon>Bacteria</taxon>
        <taxon>Bacillati</taxon>
        <taxon>Bacillota</taxon>
        <taxon>Bacilli</taxon>
        <taxon>Lactobacillales</taxon>
        <taxon>Streptococcaceae</taxon>
        <taxon>Streptococcus</taxon>
    </lineage>
</organism>
<dbReference type="PANTHER" id="PTHR13696:SF99">
    <property type="entry name" value="COBYRINIC ACID AC-DIAMIDE SYNTHASE"/>
    <property type="match status" value="1"/>
</dbReference>